<keyword evidence="3" id="KW-0378">Hydrolase</keyword>
<keyword evidence="4" id="KW-0732">Signal</keyword>
<reference evidence="5 6" key="1">
    <citation type="submission" date="2017-09" db="EMBL/GenBank/DDBJ databases">
        <title>Bacterial strain isolated from the female urinary microbiota.</title>
        <authorList>
            <person name="Thomas-White K."/>
            <person name="Kumar N."/>
            <person name="Forster S."/>
            <person name="Putonti C."/>
            <person name="Lawley T."/>
            <person name="Wolfe A.J."/>
        </authorList>
    </citation>
    <scope>NUCLEOTIDE SEQUENCE [LARGE SCALE GENOMIC DNA]</scope>
    <source>
        <strain evidence="5 6">UMB0536</strain>
    </source>
</reference>
<dbReference type="EMBL" id="PNGJ01000018">
    <property type="protein sequence ID" value="PMC22586.1"/>
    <property type="molecule type" value="Genomic_DNA"/>
</dbReference>
<evidence type="ECO:0000256" key="3">
    <source>
        <dbReference type="RuleBase" id="RU003788"/>
    </source>
</evidence>
<dbReference type="SUPFAM" id="SSF53955">
    <property type="entry name" value="Lysozyme-like"/>
    <property type="match status" value="1"/>
</dbReference>
<name>A0A2N6QMG4_9BACT</name>
<dbReference type="EC" id="3.2.1.17" evidence="3"/>
<organism evidence="5 6">
    <name type="scientific">Hoylesella buccalis</name>
    <dbReference type="NCBI Taxonomy" id="28127"/>
    <lineage>
        <taxon>Bacteria</taxon>
        <taxon>Pseudomonadati</taxon>
        <taxon>Bacteroidota</taxon>
        <taxon>Bacteroidia</taxon>
        <taxon>Bacteroidales</taxon>
        <taxon>Prevotellaceae</taxon>
        <taxon>Hoylesella</taxon>
    </lineage>
</organism>
<gene>
    <name evidence="5" type="ORF">CJ231_13095</name>
</gene>
<dbReference type="InterPro" id="IPR023347">
    <property type="entry name" value="Lysozyme_dom_sf"/>
</dbReference>
<dbReference type="RefSeq" id="WP_102698312.1">
    <property type="nucleotide sequence ID" value="NZ_PNGJ01000018.1"/>
</dbReference>
<dbReference type="InterPro" id="IPR002196">
    <property type="entry name" value="Glyco_hydro_24"/>
</dbReference>
<feature type="signal peptide" evidence="4">
    <location>
        <begin position="1"/>
        <end position="22"/>
    </location>
</feature>
<comment type="caution">
    <text evidence="5">The sequence shown here is derived from an EMBL/GenBank/DDBJ whole genome shotgun (WGS) entry which is preliminary data.</text>
</comment>
<comment type="catalytic activity">
    <reaction evidence="3">
        <text>Hydrolysis of (1-&gt;4)-beta-linkages between N-acetylmuramic acid and N-acetyl-D-glucosamine residues in a peptidoglycan and between N-acetyl-D-glucosamine residues in chitodextrins.</text>
        <dbReference type="EC" id="3.2.1.17"/>
    </reaction>
</comment>
<feature type="chain" id="PRO_5014937756" description="Lysozyme" evidence="4">
    <location>
        <begin position="23"/>
        <end position="168"/>
    </location>
</feature>
<dbReference type="InterPro" id="IPR023346">
    <property type="entry name" value="Lysozyme-like_dom_sf"/>
</dbReference>
<accession>A0A2N6QMG4</accession>
<keyword evidence="3" id="KW-0326">Glycosidase</keyword>
<dbReference type="GO" id="GO:0009253">
    <property type="term" value="P:peptidoglycan catabolic process"/>
    <property type="evidence" value="ECO:0007669"/>
    <property type="project" value="InterPro"/>
</dbReference>
<protein>
    <recommendedName>
        <fullName evidence="3">Lysozyme</fullName>
        <ecNumber evidence="3">3.2.1.17</ecNumber>
    </recommendedName>
</protein>
<evidence type="ECO:0000256" key="4">
    <source>
        <dbReference type="SAM" id="SignalP"/>
    </source>
</evidence>
<dbReference type="GO" id="GO:0031640">
    <property type="term" value="P:killing of cells of another organism"/>
    <property type="evidence" value="ECO:0007669"/>
    <property type="project" value="UniProtKB-KW"/>
</dbReference>
<proteinExistence type="inferred from homology"/>
<sequence>MQTTKHFALFCFLCLFCQPILAQRRVRLADLPPFERAVVLVKYFEGMHGKGCYPYVGYGHQLQPGEHFSSNMTERQADSLLRADLWKCFEHFKGYGKDALLLTLLAYNVGVGRLLGYGKHSKSRLLRKIEAGDRNIYQEYVSFCRYKGKVLNGLVKRRQVEYMLFCLP</sequence>
<keyword evidence="1 3" id="KW-0929">Antimicrobial</keyword>
<dbReference type="Gene3D" id="1.10.530.40">
    <property type="match status" value="1"/>
</dbReference>
<dbReference type="GO" id="GO:0003796">
    <property type="term" value="F:lysozyme activity"/>
    <property type="evidence" value="ECO:0007669"/>
    <property type="project" value="UniProtKB-EC"/>
</dbReference>
<dbReference type="Proteomes" id="UP000235564">
    <property type="component" value="Unassembled WGS sequence"/>
</dbReference>
<comment type="similarity">
    <text evidence="3">Belongs to the glycosyl hydrolase 24 family.</text>
</comment>
<keyword evidence="2 3" id="KW-0081">Bacteriolytic enzyme</keyword>
<dbReference type="AlphaFoldDB" id="A0A2N6QMG4"/>
<dbReference type="GO" id="GO:0016998">
    <property type="term" value="P:cell wall macromolecule catabolic process"/>
    <property type="evidence" value="ECO:0007669"/>
    <property type="project" value="InterPro"/>
</dbReference>
<evidence type="ECO:0000256" key="1">
    <source>
        <dbReference type="ARBA" id="ARBA00022529"/>
    </source>
</evidence>
<evidence type="ECO:0000313" key="6">
    <source>
        <dbReference type="Proteomes" id="UP000235564"/>
    </source>
</evidence>
<dbReference type="OrthoDB" id="982474at2"/>
<evidence type="ECO:0000256" key="2">
    <source>
        <dbReference type="ARBA" id="ARBA00022638"/>
    </source>
</evidence>
<evidence type="ECO:0000313" key="5">
    <source>
        <dbReference type="EMBL" id="PMC22586.1"/>
    </source>
</evidence>
<dbReference type="GO" id="GO:0042742">
    <property type="term" value="P:defense response to bacterium"/>
    <property type="evidence" value="ECO:0007669"/>
    <property type="project" value="UniProtKB-KW"/>
</dbReference>
<dbReference type="Pfam" id="PF00959">
    <property type="entry name" value="Phage_lysozyme"/>
    <property type="match status" value="1"/>
</dbReference>